<feature type="domain" description="RNA polymerase beta subunit protrusion" evidence="9">
    <location>
        <begin position="36"/>
        <end position="185"/>
    </location>
</feature>
<name>A0A843TXC1_COLES</name>
<comment type="similarity">
    <text evidence="1">Belongs to the RNA polymerase beta chain family.</text>
</comment>
<keyword evidence="4" id="KW-0808">Transferase</keyword>
<evidence type="ECO:0000256" key="1">
    <source>
        <dbReference type="ARBA" id="ARBA00006835"/>
    </source>
</evidence>
<dbReference type="GO" id="GO:0032549">
    <property type="term" value="F:ribonucleoside binding"/>
    <property type="evidence" value="ECO:0007669"/>
    <property type="project" value="InterPro"/>
</dbReference>
<feature type="non-terminal residue" evidence="10">
    <location>
        <position position="1"/>
    </location>
</feature>
<gene>
    <name evidence="10" type="ORF">Taro_008122</name>
</gene>
<dbReference type="GO" id="GO:0000428">
    <property type="term" value="C:DNA-directed RNA polymerase complex"/>
    <property type="evidence" value="ECO:0007669"/>
    <property type="project" value="UniProtKB-KW"/>
</dbReference>
<organism evidence="10 11">
    <name type="scientific">Colocasia esculenta</name>
    <name type="common">Wild taro</name>
    <name type="synonym">Arum esculentum</name>
    <dbReference type="NCBI Taxonomy" id="4460"/>
    <lineage>
        <taxon>Eukaryota</taxon>
        <taxon>Viridiplantae</taxon>
        <taxon>Streptophyta</taxon>
        <taxon>Embryophyta</taxon>
        <taxon>Tracheophyta</taxon>
        <taxon>Spermatophyta</taxon>
        <taxon>Magnoliopsida</taxon>
        <taxon>Liliopsida</taxon>
        <taxon>Araceae</taxon>
        <taxon>Aroideae</taxon>
        <taxon>Colocasieae</taxon>
        <taxon>Colocasia</taxon>
    </lineage>
</organism>
<dbReference type="Pfam" id="PF04563">
    <property type="entry name" value="RNA_pol_Rpb2_1"/>
    <property type="match status" value="1"/>
</dbReference>
<comment type="caution">
    <text evidence="10">The sequence shown here is derived from an EMBL/GenBank/DDBJ whole genome shotgun (WGS) entry which is preliminary data.</text>
</comment>
<dbReference type="Pfam" id="PF04561">
    <property type="entry name" value="RNA_pol_Rpb2_2"/>
    <property type="match status" value="1"/>
</dbReference>
<evidence type="ECO:0000256" key="7">
    <source>
        <dbReference type="ARBA" id="ARBA00048552"/>
    </source>
</evidence>
<dbReference type="InterPro" id="IPR037034">
    <property type="entry name" value="RNA_pol_Rpb2_2_sf"/>
</dbReference>
<comment type="catalytic activity">
    <reaction evidence="7">
        <text>RNA(n) + a ribonucleoside 5'-triphosphate = RNA(n+1) + diphosphate</text>
        <dbReference type="Rhea" id="RHEA:21248"/>
        <dbReference type="Rhea" id="RHEA-COMP:14527"/>
        <dbReference type="Rhea" id="RHEA-COMP:17342"/>
        <dbReference type="ChEBI" id="CHEBI:33019"/>
        <dbReference type="ChEBI" id="CHEBI:61557"/>
        <dbReference type="ChEBI" id="CHEBI:140395"/>
        <dbReference type="EC" id="2.7.7.6"/>
    </reaction>
</comment>
<evidence type="ECO:0000256" key="5">
    <source>
        <dbReference type="ARBA" id="ARBA00022695"/>
    </source>
</evidence>
<evidence type="ECO:0000313" key="10">
    <source>
        <dbReference type="EMBL" id="MQL75735.1"/>
    </source>
</evidence>
<dbReference type="AlphaFoldDB" id="A0A843TXC1"/>
<reference evidence="10" key="1">
    <citation type="submission" date="2017-07" db="EMBL/GenBank/DDBJ databases">
        <title>Taro Niue Genome Assembly and Annotation.</title>
        <authorList>
            <person name="Atibalentja N."/>
            <person name="Keating K."/>
            <person name="Fields C.J."/>
        </authorList>
    </citation>
    <scope>NUCLEOTIDE SEQUENCE</scope>
    <source>
        <strain evidence="10">Niue_2</strain>
        <tissue evidence="10">Leaf</tissue>
    </source>
</reference>
<keyword evidence="11" id="KW-1185">Reference proteome</keyword>
<accession>A0A843TXC1</accession>
<evidence type="ECO:0000259" key="9">
    <source>
        <dbReference type="Pfam" id="PF04563"/>
    </source>
</evidence>
<dbReference type="GO" id="GO:0003677">
    <property type="term" value="F:DNA binding"/>
    <property type="evidence" value="ECO:0007669"/>
    <property type="project" value="InterPro"/>
</dbReference>
<evidence type="ECO:0000313" key="11">
    <source>
        <dbReference type="Proteomes" id="UP000652761"/>
    </source>
</evidence>
<keyword evidence="3" id="KW-0240">DNA-directed RNA polymerase</keyword>
<dbReference type="InterPro" id="IPR007642">
    <property type="entry name" value="RNA_pol_Rpb2_2"/>
</dbReference>
<dbReference type="OrthoDB" id="10248617at2759"/>
<dbReference type="GO" id="GO:0003899">
    <property type="term" value="F:DNA-directed RNA polymerase activity"/>
    <property type="evidence" value="ECO:0007669"/>
    <property type="project" value="UniProtKB-EC"/>
</dbReference>
<dbReference type="GO" id="GO:0006351">
    <property type="term" value="P:DNA-templated transcription"/>
    <property type="evidence" value="ECO:0007669"/>
    <property type="project" value="InterPro"/>
</dbReference>
<evidence type="ECO:0000256" key="2">
    <source>
        <dbReference type="ARBA" id="ARBA00012418"/>
    </source>
</evidence>
<proteinExistence type="inferred from homology"/>
<sequence length="296" mass="33699">MGFQEDAEVTVKSLAAPVKSAVDKFQLLPAFLKVRGLVKQHIDSFNYFVNCDIKKIMKANDRIECFYEPSLYLRYTNIYIDEPSVERDFTTERLTPHQCRLLDCTYAASIKVDIEYTKGNNVSKTLEHKKGVVIGRMPIMLRSFRCVLNGKDEAELARLGECPLDPGGYFIVKGTEKVILIQEQLSKNRIIIDTDSKGRVTASVTCSTHETKSKTVFFMEKEKIYLQLNQFNKPIPVMVIMKAMGMESDQEIVQMVGRDPRYGSLLLPSLQECAAARIYTQKQALDFLEAKVLPPY</sequence>
<evidence type="ECO:0000259" key="8">
    <source>
        <dbReference type="Pfam" id="PF04561"/>
    </source>
</evidence>
<evidence type="ECO:0000256" key="3">
    <source>
        <dbReference type="ARBA" id="ARBA00022478"/>
    </source>
</evidence>
<dbReference type="Gene3D" id="3.90.1100.10">
    <property type="match status" value="1"/>
</dbReference>
<keyword evidence="5" id="KW-0548">Nucleotidyltransferase</keyword>
<protein>
    <recommendedName>
        <fullName evidence="2">DNA-directed RNA polymerase</fullName>
        <ecNumber evidence="2">2.7.7.6</ecNumber>
    </recommendedName>
</protein>
<dbReference type="SUPFAM" id="SSF64484">
    <property type="entry name" value="beta and beta-prime subunits of DNA dependent RNA-polymerase"/>
    <property type="match status" value="1"/>
</dbReference>
<dbReference type="Gene3D" id="3.90.1110.10">
    <property type="entry name" value="RNA polymerase Rpb2, domain 2"/>
    <property type="match status" value="1"/>
</dbReference>
<dbReference type="InterPro" id="IPR007644">
    <property type="entry name" value="RNA_pol_bsu_protrusion"/>
</dbReference>
<dbReference type="FunFam" id="3.90.1100.10:FF:000014">
    <property type="entry name" value="DNA-directed RNA polymerase subunit beta"/>
    <property type="match status" value="1"/>
</dbReference>
<dbReference type="InterPro" id="IPR015712">
    <property type="entry name" value="DNA-dir_RNA_pol_su2"/>
</dbReference>
<dbReference type="EMBL" id="NMUH01000263">
    <property type="protein sequence ID" value="MQL75735.1"/>
    <property type="molecule type" value="Genomic_DNA"/>
</dbReference>
<feature type="domain" description="RNA polymerase Rpb2" evidence="8">
    <location>
        <begin position="187"/>
        <end position="290"/>
    </location>
</feature>
<dbReference type="PANTHER" id="PTHR20856">
    <property type="entry name" value="DNA-DIRECTED RNA POLYMERASE I SUBUNIT 2"/>
    <property type="match status" value="1"/>
</dbReference>
<dbReference type="Proteomes" id="UP000652761">
    <property type="component" value="Unassembled WGS sequence"/>
</dbReference>
<evidence type="ECO:0000256" key="4">
    <source>
        <dbReference type="ARBA" id="ARBA00022679"/>
    </source>
</evidence>
<evidence type="ECO:0000256" key="6">
    <source>
        <dbReference type="ARBA" id="ARBA00023163"/>
    </source>
</evidence>
<keyword evidence="6" id="KW-0804">Transcription</keyword>
<dbReference type="EC" id="2.7.7.6" evidence="2"/>